<reference evidence="2" key="1">
    <citation type="journal article" date="2021" name="IMA Fungus">
        <title>Genomic characterization of three marine fungi, including Emericellopsis atlantica sp. nov. with signatures of a generalist lifestyle and marine biomass degradation.</title>
        <authorList>
            <person name="Hagestad O.C."/>
            <person name="Hou L."/>
            <person name="Andersen J.H."/>
            <person name="Hansen E.H."/>
            <person name="Altermark B."/>
            <person name="Li C."/>
            <person name="Kuhnert E."/>
            <person name="Cox R.J."/>
            <person name="Crous P.W."/>
            <person name="Spatafora J.W."/>
            <person name="Lail K."/>
            <person name="Amirebrahimi M."/>
            <person name="Lipzen A."/>
            <person name="Pangilinan J."/>
            <person name="Andreopoulos W."/>
            <person name="Hayes R.D."/>
            <person name="Ng V."/>
            <person name="Grigoriev I.V."/>
            <person name="Jackson S.A."/>
            <person name="Sutton T.D.S."/>
            <person name="Dobson A.D.W."/>
            <person name="Rama T."/>
        </authorList>
    </citation>
    <scope>NUCLEOTIDE SEQUENCE</scope>
    <source>
        <strain evidence="2">TRa018bII</strain>
    </source>
</reference>
<feature type="transmembrane region" description="Helical" evidence="1">
    <location>
        <begin position="332"/>
        <end position="351"/>
    </location>
</feature>
<evidence type="ECO:0000256" key="1">
    <source>
        <dbReference type="SAM" id="Phobius"/>
    </source>
</evidence>
<evidence type="ECO:0000313" key="2">
    <source>
        <dbReference type="EMBL" id="KAG9235649.1"/>
    </source>
</evidence>
<protein>
    <submittedName>
        <fullName evidence="2">Uncharacterized protein</fullName>
    </submittedName>
</protein>
<comment type="caution">
    <text evidence="2">The sequence shown here is derived from an EMBL/GenBank/DDBJ whole genome shotgun (WGS) entry which is preliminary data.</text>
</comment>
<dbReference type="EMBL" id="MU251426">
    <property type="protein sequence ID" value="KAG9235649.1"/>
    <property type="molecule type" value="Genomic_DNA"/>
</dbReference>
<dbReference type="Proteomes" id="UP000824998">
    <property type="component" value="Unassembled WGS sequence"/>
</dbReference>
<dbReference type="OrthoDB" id="5360701at2759"/>
<sequence>MSKRVLRPQSNVCQLCDLVLSRKTLRRPSNRASKPSSTTRFFTNKSTCLQRPQKSAPAAALKFKAPNASAQEQPREAVTAHEIIADLEKRFGEVKDKCDTLLTSENIPSDEETLNLLKRCEGLSQALAQATNPQNLLAQAAGLGQMESKGKKNHAASGLLELDLASPYLKSHGMVQRMQHELSTIVTSVVTHPPVFITPAVLDIYVNIQAHLKKPEGIAGIFHLYANKPLPEEGSPPIKYLQPKPDKIANAINKHTADRALNAAIDSKNLIAAMDLIEFSYTAIAYRRAKFVRAGLLPATGLGLAPLAAYTLASQLGQMQTTMEPGMATKVAFVGMIAYIGFTATIGIVAITTANDQMDRVTWTPGMPLRERWIREDERAAIDKVAGAWGFREAWRRGEEEGEEWDALREWMGMKGMILDRTELMEGME</sequence>
<keyword evidence="1" id="KW-1133">Transmembrane helix</keyword>
<feature type="transmembrane region" description="Helical" evidence="1">
    <location>
        <begin position="291"/>
        <end position="312"/>
    </location>
</feature>
<name>A0A9P8C6G5_9HELO</name>
<dbReference type="AlphaFoldDB" id="A0A9P8C6G5"/>
<proteinExistence type="predicted"/>
<keyword evidence="1" id="KW-0472">Membrane</keyword>
<keyword evidence="1" id="KW-0812">Transmembrane</keyword>
<organism evidence="2 3">
    <name type="scientific">Amylocarpus encephaloides</name>
    <dbReference type="NCBI Taxonomy" id="45428"/>
    <lineage>
        <taxon>Eukaryota</taxon>
        <taxon>Fungi</taxon>
        <taxon>Dikarya</taxon>
        <taxon>Ascomycota</taxon>
        <taxon>Pezizomycotina</taxon>
        <taxon>Leotiomycetes</taxon>
        <taxon>Helotiales</taxon>
        <taxon>Helotiales incertae sedis</taxon>
        <taxon>Amylocarpus</taxon>
    </lineage>
</organism>
<gene>
    <name evidence="2" type="ORF">BJ875DRAFT_265049</name>
</gene>
<evidence type="ECO:0000313" key="3">
    <source>
        <dbReference type="Proteomes" id="UP000824998"/>
    </source>
</evidence>
<keyword evidence="3" id="KW-1185">Reference proteome</keyword>
<accession>A0A9P8C6G5</accession>